<evidence type="ECO:0000313" key="8">
    <source>
        <dbReference type="Proteomes" id="UP001224418"/>
    </source>
</evidence>
<organism evidence="7 8">
    <name type="scientific">Hathewaya limosa</name>
    <name type="common">Clostridium limosum</name>
    <dbReference type="NCBI Taxonomy" id="1536"/>
    <lineage>
        <taxon>Bacteria</taxon>
        <taxon>Bacillati</taxon>
        <taxon>Bacillota</taxon>
        <taxon>Clostridia</taxon>
        <taxon>Eubacteriales</taxon>
        <taxon>Clostridiaceae</taxon>
        <taxon>Hathewaya</taxon>
    </lineage>
</organism>
<feature type="transmembrane region" description="Helical" evidence="6">
    <location>
        <begin position="142"/>
        <end position="161"/>
    </location>
</feature>
<gene>
    <name evidence="7" type="ORF">QOZ93_001375</name>
</gene>
<evidence type="ECO:0000256" key="2">
    <source>
        <dbReference type="ARBA" id="ARBA00022475"/>
    </source>
</evidence>
<reference evidence="7 8" key="1">
    <citation type="submission" date="2023-07" db="EMBL/GenBank/DDBJ databases">
        <title>Genomic Encyclopedia of Type Strains, Phase IV (KMG-IV): sequencing the most valuable type-strain genomes for metagenomic binning, comparative biology and taxonomic classification.</title>
        <authorList>
            <person name="Goeker M."/>
        </authorList>
    </citation>
    <scope>NUCLEOTIDE SEQUENCE [LARGE SCALE GENOMIC DNA]</scope>
    <source>
        <strain evidence="7 8">DSM 1400</strain>
    </source>
</reference>
<keyword evidence="2" id="KW-1003">Cell membrane</keyword>
<dbReference type="PANTHER" id="PTHR30250">
    <property type="entry name" value="PST FAMILY PREDICTED COLANIC ACID TRANSPORTER"/>
    <property type="match status" value="1"/>
</dbReference>
<evidence type="ECO:0000256" key="6">
    <source>
        <dbReference type="SAM" id="Phobius"/>
    </source>
</evidence>
<accession>A0ABU0JU96</accession>
<feature type="transmembrane region" description="Helical" evidence="6">
    <location>
        <begin position="173"/>
        <end position="190"/>
    </location>
</feature>
<comment type="subcellular location">
    <subcellularLocation>
        <location evidence="1">Cell membrane</location>
        <topology evidence="1">Multi-pass membrane protein</topology>
    </subcellularLocation>
</comment>
<evidence type="ECO:0000256" key="4">
    <source>
        <dbReference type="ARBA" id="ARBA00022989"/>
    </source>
</evidence>
<dbReference type="InterPro" id="IPR002797">
    <property type="entry name" value="Polysacc_synth"/>
</dbReference>
<feature type="transmembrane region" description="Helical" evidence="6">
    <location>
        <begin position="210"/>
        <end position="227"/>
    </location>
</feature>
<feature type="transmembrane region" description="Helical" evidence="6">
    <location>
        <begin position="413"/>
        <end position="431"/>
    </location>
</feature>
<feature type="transmembrane region" description="Helical" evidence="6">
    <location>
        <begin position="437"/>
        <end position="462"/>
    </location>
</feature>
<feature type="transmembrane region" description="Helical" evidence="6">
    <location>
        <begin position="12"/>
        <end position="34"/>
    </location>
</feature>
<dbReference type="RefSeq" id="WP_307355635.1">
    <property type="nucleotide sequence ID" value="NZ_BAAACJ010000005.1"/>
</dbReference>
<feature type="transmembrane region" description="Helical" evidence="6">
    <location>
        <begin position="84"/>
        <end position="104"/>
    </location>
</feature>
<feature type="transmembrane region" description="Helical" evidence="6">
    <location>
        <begin position="379"/>
        <end position="401"/>
    </location>
</feature>
<evidence type="ECO:0000256" key="1">
    <source>
        <dbReference type="ARBA" id="ARBA00004651"/>
    </source>
</evidence>
<keyword evidence="8" id="KW-1185">Reference proteome</keyword>
<feature type="transmembrane region" description="Helical" evidence="6">
    <location>
        <begin position="355"/>
        <end position="373"/>
    </location>
</feature>
<feature type="transmembrane region" description="Helical" evidence="6">
    <location>
        <begin position="322"/>
        <end position="343"/>
    </location>
</feature>
<evidence type="ECO:0000256" key="3">
    <source>
        <dbReference type="ARBA" id="ARBA00022692"/>
    </source>
</evidence>
<feature type="transmembrane region" description="Helical" evidence="6">
    <location>
        <begin position="233"/>
        <end position="250"/>
    </location>
</feature>
<name>A0ABU0JU96_HATLI</name>
<dbReference type="EMBL" id="JAUSWN010000010">
    <property type="protein sequence ID" value="MDQ0479634.1"/>
    <property type="molecule type" value="Genomic_DNA"/>
</dbReference>
<dbReference type="PANTHER" id="PTHR30250:SF11">
    <property type="entry name" value="O-ANTIGEN TRANSPORTER-RELATED"/>
    <property type="match status" value="1"/>
</dbReference>
<feature type="transmembrane region" description="Helical" evidence="6">
    <location>
        <begin position="54"/>
        <end position="72"/>
    </location>
</feature>
<protein>
    <submittedName>
        <fullName evidence="7">O-antigen/teichoic acid export membrane protein</fullName>
    </submittedName>
</protein>
<evidence type="ECO:0000256" key="5">
    <source>
        <dbReference type="ARBA" id="ARBA00023136"/>
    </source>
</evidence>
<evidence type="ECO:0000313" key="7">
    <source>
        <dbReference type="EMBL" id="MDQ0479634.1"/>
    </source>
</evidence>
<keyword evidence="5 6" id="KW-0472">Membrane</keyword>
<dbReference type="InterPro" id="IPR050833">
    <property type="entry name" value="Poly_Biosynth_Transport"/>
</dbReference>
<proteinExistence type="predicted"/>
<feature type="transmembrane region" description="Helical" evidence="6">
    <location>
        <begin position="110"/>
        <end position="130"/>
    </location>
</feature>
<feature type="transmembrane region" description="Helical" evidence="6">
    <location>
        <begin position="297"/>
        <end position="316"/>
    </location>
</feature>
<dbReference type="Pfam" id="PF01943">
    <property type="entry name" value="Polysacc_synt"/>
    <property type="match status" value="1"/>
</dbReference>
<comment type="caution">
    <text evidence="7">The sequence shown here is derived from an EMBL/GenBank/DDBJ whole genome shotgun (WGS) entry which is preliminary data.</text>
</comment>
<dbReference type="Proteomes" id="UP001224418">
    <property type="component" value="Unassembled WGS sequence"/>
</dbReference>
<sequence>MNNKGKRLLIDMFLYAIGDFGSKIISFLLVPFYTRYLSTGEYGSLDLVNTTQSLIIPIISLQLTSGIFRYLLDDKYDSKDVVSTGVNFTLISSFISAIVFMIIYKVFDLQIPYIGVIVVFFLFSMVNNMFRQILRGLDNIKVYSITGILSTLFFCLLNIWFIGGLGMSYEGMIYANVITLFLVTIIIIFWGKLFKYYDIKMFNKDLFKELLTYSIPLIPNTINWWIMNVSDRYLLNVYIGLSAVGIYSIANKFASFLFMFNSIFDRAWQTSAIENYHSENRDAFFTSVFNKLLKFQVLMVLGCIIALKPCMTFLVGPEYREAWKYANILFIANMFLSFGLFYGVAYNCAKKTKDAFTTTVYSAILNFLINFLLIKYIGIYAAAISTLLAYLALWISRIFTIKKYFKVKIDYKELVKGLALISIVNAINFMFSGVKLILVDVVLIIIIMFVYKKTIFIIFNTCKTYIKSAKNKVKQMKTN</sequence>
<keyword evidence="4 6" id="KW-1133">Transmembrane helix</keyword>
<keyword evidence="3 6" id="KW-0812">Transmembrane</keyword>